<dbReference type="OrthoDB" id="8817127at2"/>
<dbReference type="EMBL" id="CP000482">
    <property type="protein sequence ID" value="ABK97691.1"/>
    <property type="molecule type" value="Genomic_DNA"/>
</dbReference>
<dbReference type="Proteomes" id="UP000006732">
    <property type="component" value="Chromosome"/>
</dbReference>
<dbReference type="HOGENOM" id="CLU_1096890_0_0_7"/>
<keyword evidence="2" id="KW-1185">Reference proteome</keyword>
<evidence type="ECO:0008006" key="3">
    <source>
        <dbReference type="Google" id="ProtNLM"/>
    </source>
</evidence>
<dbReference type="eggNOG" id="COG0421">
    <property type="taxonomic scope" value="Bacteria"/>
</dbReference>
<gene>
    <name evidence="1" type="ordered locus">Ppro_0051</name>
</gene>
<name>A1AK21_PELPD</name>
<evidence type="ECO:0000313" key="1">
    <source>
        <dbReference type="EMBL" id="ABK97691.1"/>
    </source>
</evidence>
<accession>A1AK21</accession>
<evidence type="ECO:0000313" key="2">
    <source>
        <dbReference type="Proteomes" id="UP000006732"/>
    </source>
</evidence>
<dbReference type="SUPFAM" id="SSF53335">
    <property type="entry name" value="S-adenosyl-L-methionine-dependent methyltransferases"/>
    <property type="match status" value="1"/>
</dbReference>
<sequence length="268" mass="29615">MKTATAERMAELLGLPLFRTPWFLPEYPEGEWGAWRISRTGIGIDHGYYSGCQVIAGTPVLLRRSPDDFELWEPWMSLTPHEIESQEPGCLCAHGHTVIMGLGMGWVALNAALNPAVAKVTVVERDSEVLELIVATGVVGQLPPEIAAKIEIVQADALEWEPTDPVDFLYADIWCPVADAAALGDTQRMQQNVKARKVYFWGQELRLYTATKQRFGPQAALTAAQLAVCAAEDLCLPLLLPWGDDYPAMIETSVRNRQARGLPMEEKA</sequence>
<dbReference type="Gene3D" id="3.40.50.150">
    <property type="entry name" value="Vaccinia Virus protein VP39"/>
    <property type="match status" value="1"/>
</dbReference>
<dbReference type="STRING" id="338966.Ppro_0051"/>
<reference evidence="1 2" key="1">
    <citation type="submission" date="2006-10" db="EMBL/GenBank/DDBJ databases">
        <title>Complete sequence of chromosome of Pelobacter propionicus DSM 2379.</title>
        <authorList>
            <consortium name="US DOE Joint Genome Institute"/>
            <person name="Copeland A."/>
            <person name="Lucas S."/>
            <person name="Lapidus A."/>
            <person name="Barry K."/>
            <person name="Detter J.C."/>
            <person name="Glavina del Rio T."/>
            <person name="Hammon N."/>
            <person name="Israni S."/>
            <person name="Dalin E."/>
            <person name="Tice H."/>
            <person name="Pitluck S."/>
            <person name="Saunders E."/>
            <person name="Brettin T."/>
            <person name="Bruce D."/>
            <person name="Han C."/>
            <person name="Tapia R."/>
            <person name="Schmutz J."/>
            <person name="Larimer F."/>
            <person name="Land M."/>
            <person name="Hauser L."/>
            <person name="Kyrpides N."/>
            <person name="Kim E."/>
            <person name="Lovley D."/>
            <person name="Richardson P."/>
        </authorList>
    </citation>
    <scope>NUCLEOTIDE SEQUENCE [LARGE SCALE GENOMIC DNA]</scope>
    <source>
        <strain evidence="2">DSM 2379 / NBRC 103807 / OttBd1</strain>
    </source>
</reference>
<proteinExistence type="predicted"/>
<dbReference type="InterPro" id="IPR029063">
    <property type="entry name" value="SAM-dependent_MTases_sf"/>
</dbReference>
<dbReference type="AlphaFoldDB" id="A1AK21"/>
<organism evidence="1 2">
    <name type="scientific">Pelobacter propionicus (strain DSM 2379 / NBRC 103807 / OttBd1)</name>
    <dbReference type="NCBI Taxonomy" id="338966"/>
    <lineage>
        <taxon>Bacteria</taxon>
        <taxon>Pseudomonadati</taxon>
        <taxon>Thermodesulfobacteriota</taxon>
        <taxon>Desulfuromonadia</taxon>
        <taxon>Desulfuromonadales</taxon>
        <taxon>Desulfuromonadaceae</taxon>
        <taxon>Pelobacter</taxon>
    </lineage>
</organism>
<dbReference type="RefSeq" id="WP_011734006.1">
    <property type="nucleotide sequence ID" value="NC_008609.1"/>
</dbReference>
<protein>
    <recommendedName>
        <fullName evidence="3">Spermidine synthase-like protein</fullName>
    </recommendedName>
</protein>
<dbReference type="KEGG" id="ppd:Ppro_0051"/>